<proteinExistence type="predicted"/>
<organism evidence="2 3">
    <name type="scientific">Plakobranchus ocellatus</name>
    <dbReference type="NCBI Taxonomy" id="259542"/>
    <lineage>
        <taxon>Eukaryota</taxon>
        <taxon>Metazoa</taxon>
        <taxon>Spiralia</taxon>
        <taxon>Lophotrochozoa</taxon>
        <taxon>Mollusca</taxon>
        <taxon>Gastropoda</taxon>
        <taxon>Heterobranchia</taxon>
        <taxon>Euthyneura</taxon>
        <taxon>Panpulmonata</taxon>
        <taxon>Sacoglossa</taxon>
        <taxon>Placobranchoidea</taxon>
        <taxon>Plakobranchidae</taxon>
        <taxon>Plakobranchus</taxon>
    </lineage>
</organism>
<reference evidence="2 3" key="1">
    <citation type="journal article" date="2021" name="Elife">
        <title>Chloroplast acquisition without the gene transfer in kleptoplastic sea slugs, Plakobranchus ocellatus.</title>
        <authorList>
            <person name="Maeda T."/>
            <person name="Takahashi S."/>
            <person name="Yoshida T."/>
            <person name="Shimamura S."/>
            <person name="Takaki Y."/>
            <person name="Nagai Y."/>
            <person name="Toyoda A."/>
            <person name="Suzuki Y."/>
            <person name="Arimoto A."/>
            <person name="Ishii H."/>
            <person name="Satoh N."/>
            <person name="Nishiyama T."/>
            <person name="Hasebe M."/>
            <person name="Maruyama T."/>
            <person name="Minagawa J."/>
            <person name="Obokata J."/>
            <person name="Shigenobu S."/>
        </authorList>
    </citation>
    <scope>NUCLEOTIDE SEQUENCE [LARGE SCALE GENOMIC DNA]</scope>
</reference>
<protein>
    <submittedName>
        <fullName evidence="2">Uncharacterized protein</fullName>
    </submittedName>
</protein>
<feature type="compositionally biased region" description="Basic and acidic residues" evidence="1">
    <location>
        <begin position="25"/>
        <end position="41"/>
    </location>
</feature>
<dbReference type="EMBL" id="BLXT01004368">
    <property type="protein sequence ID" value="GFO12017.1"/>
    <property type="molecule type" value="Genomic_DNA"/>
</dbReference>
<name>A0AAV4AYM5_9GAST</name>
<sequence>MRSNLTIPKKRKNLNIYLDNFDVDGDNHHSGGDNGDDDKGGDGGNADDDEGAGDENADRDDNRTLMMMKGGSYEDR</sequence>
<comment type="caution">
    <text evidence="2">The sequence shown here is derived from an EMBL/GenBank/DDBJ whole genome shotgun (WGS) entry which is preliminary data.</text>
</comment>
<gene>
    <name evidence="2" type="ORF">PoB_003852200</name>
</gene>
<feature type="compositionally biased region" description="Acidic residues" evidence="1">
    <location>
        <begin position="45"/>
        <end position="58"/>
    </location>
</feature>
<dbReference type="Proteomes" id="UP000735302">
    <property type="component" value="Unassembled WGS sequence"/>
</dbReference>
<evidence type="ECO:0000313" key="2">
    <source>
        <dbReference type="EMBL" id="GFO12017.1"/>
    </source>
</evidence>
<feature type="region of interest" description="Disordered" evidence="1">
    <location>
        <begin position="20"/>
        <end position="76"/>
    </location>
</feature>
<accession>A0AAV4AYM5</accession>
<evidence type="ECO:0000313" key="3">
    <source>
        <dbReference type="Proteomes" id="UP000735302"/>
    </source>
</evidence>
<evidence type="ECO:0000256" key="1">
    <source>
        <dbReference type="SAM" id="MobiDB-lite"/>
    </source>
</evidence>
<keyword evidence="3" id="KW-1185">Reference proteome</keyword>
<dbReference type="AlphaFoldDB" id="A0AAV4AYM5"/>